<dbReference type="AlphaFoldDB" id="A0A383EG59"/>
<accession>A0A383EG59</accession>
<sequence>MRSNIRSRDSGTGIASVASVGQYRRRNA</sequence>
<name>A0A383EG59_9ZZZZ</name>
<gene>
    <name evidence="2" type="ORF">METZ01_LOCUS508726</name>
</gene>
<feature type="non-terminal residue" evidence="2">
    <location>
        <position position="28"/>
    </location>
</feature>
<proteinExistence type="predicted"/>
<dbReference type="EMBL" id="UINC01225695">
    <property type="protein sequence ID" value="SVE55872.1"/>
    <property type="molecule type" value="Genomic_DNA"/>
</dbReference>
<protein>
    <submittedName>
        <fullName evidence="2">Uncharacterized protein</fullName>
    </submittedName>
</protein>
<evidence type="ECO:0000256" key="1">
    <source>
        <dbReference type="SAM" id="MobiDB-lite"/>
    </source>
</evidence>
<evidence type="ECO:0000313" key="2">
    <source>
        <dbReference type="EMBL" id="SVE55872.1"/>
    </source>
</evidence>
<organism evidence="2">
    <name type="scientific">marine metagenome</name>
    <dbReference type="NCBI Taxonomy" id="408172"/>
    <lineage>
        <taxon>unclassified sequences</taxon>
        <taxon>metagenomes</taxon>
        <taxon>ecological metagenomes</taxon>
    </lineage>
</organism>
<reference evidence="2" key="1">
    <citation type="submission" date="2018-05" db="EMBL/GenBank/DDBJ databases">
        <authorList>
            <person name="Lanie J.A."/>
            <person name="Ng W.-L."/>
            <person name="Kazmierczak K.M."/>
            <person name="Andrzejewski T.M."/>
            <person name="Davidsen T.M."/>
            <person name="Wayne K.J."/>
            <person name="Tettelin H."/>
            <person name="Glass J.I."/>
            <person name="Rusch D."/>
            <person name="Podicherti R."/>
            <person name="Tsui H.-C.T."/>
            <person name="Winkler M.E."/>
        </authorList>
    </citation>
    <scope>NUCLEOTIDE SEQUENCE</scope>
</reference>
<feature type="region of interest" description="Disordered" evidence="1">
    <location>
        <begin position="1"/>
        <end position="28"/>
    </location>
</feature>